<organism evidence="3 4">
    <name type="scientific">Paenibacillus hexagrammi</name>
    <dbReference type="NCBI Taxonomy" id="2908839"/>
    <lineage>
        <taxon>Bacteria</taxon>
        <taxon>Bacillati</taxon>
        <taxon>Bacillota</taxon>
        <taxon>Bacilli</taxon>
        <taxon>Bacillales</taxon>
        <taxon>Paenibacillaceae</taxon>
        <taxon>Paenibacillus</taxon>
    </lineage>
</organism>
<feature type="domain" description="GFO/IDH/MocA-like oxidoreductase" evidence="2">
    <location>
        <begin position="129"/>
        <end position="244"/>
    </location>
</feature>
<dbReference type="Proteomes" id="UP001649230">
    <property type="component" value="Chromosome"/>
</dbReference>
<dbReference type="PANTHER" id="PTHR43377:SF1">
    <property type="entry name" value="BILIVERDIN REDUCTASE A"/>
    <property type="match status" value="1"/>
</dbReference>
<dbReference type="Gene3D" id="3.30.360.10">
    <property type="entry name" value="Dihydrodipicolinate Reductase, domain 2"/>
    <property type="match status" value="1"/>
</dbReference>
<dbReference type="SUPFAM" id="SSF51735">
    <property type="entry name" value="NAD(P)-binding Rossmann-fold domains"/>
    <property type="match status" value="1"/>
</dbReference>
<keyword evidence="4" id="KW-1185">Reference proteome</keyword>
<dbReference type="InterPro" id="IPR036291">
    <property type="entry name" value="NAD(P)-bd_dom_sf"/>
</dbReference>
<proteinExistence type="predicted"/>
<reference evidence="3 4" key="1">
    <citation type="journal article" date="2024" name="Int. J. Syst. Evol. Microbiol.">
        <title>Paenibacillus hexagrammi sp. nov., a novel bacterium isolated from the gut content of Hexagrammos agrammus.</title>
        <authorList>
            <person name="Jung H.K."/>
            <person name="Kim D.G."/>
            <person name="Zin H."/>
            <person name="Park J."/>
            <person name="Jung H."/>
            <person name="Kim Y.O."/>
            <person name="Kong H.J."/>
            <person name="Kim J.W."/>
            <person name="Kim Y.S."/>
        </authorList>
    </citation>
    <scope>NUCLEOTIDE SEQUENCE [LARGE SCALE GENOMIC DNA]</scope>
    <source>
        <strain evidence="3 4">YPD9-1</strain>
    </source>
</reference>
<dbReference type="Pfam" id="PF22725">
    <property type="entry name" value="GFO_IDH_MocA_C3"/>
    <property type="match status" value="1"/>
</dbReference>
<evidence type="ECO:0000259" key="2">
    <source>
        <dbReference type="Pfam" id="PF22725"/>
    </source>
</evidence>
<gene>
    <name evidence="3" type="ORF">L0M14_01765</name>
</gene>
<feature type="domain" description="Gfo/Idh/MocA-like oxidoreductase N-terminal" evidence="1">
    <location>
        <begin position="3"/>
        <end position="121"/>
    </location>
</feature>
<dbReference type="Gene3D" id="3.40.50.720">
    <property type="entry name" value="NAD(P)-binding Rossmann-like Domain"/>
    <property type="match status" value="1"/>
</dbReference>
<dbReference type="SUPFAM" id="SSF55347">
    <property type="entry name" value="Glyceraldehyde-3-phosphate dehydrogenase-like, C-terminal domain"/>
    <property type="match status" value="1"/>
</dbReference>
<dbReference type="InterPro" id="IPR055170">
    <property type="entry name" value="GFO_IDH_MocA-like_dom"/>
</dbReference>
<evidence type="ECO:0000313" key="4">
    <source>
        <dbReference type="Proteomes" id="UP001649230"/>
    </source>
</evidence>
<dbReference type="Pfam" id="PF01408">
    <property type="entry name" value="GFO_IDH_MocA"/>
    <property type="match status" value="1"/>
</dbReference>
<protein>
    <submittedName>
        <fullName evidence="3">Gfo/Idh/MocA family oxidoreductase</fullName>
    </submittedName>
</protein>
<evidence type="ECO:0000313" key="3">
    <source>
        <dbReference type="EMBL" id="UJF33992.1"/>
    </source>
</evidence>
<dbReference type="RefSeq" id="WP_235120383.1">
    <property type="nucleotide sequence ID" value="NZ_CP090978.1"/>
</dbReference>
<dbReference type="PANTHER" id="PTHR43377">
    <property type="entry name" value="BILIVERDIN REDUCTASE A"/>
    <property type="match status" value="1"/>
</dbReference>
<name>A0ABY3SJB2_9BACL</name>
<dbReference type="InterPro" id="IPR000683">
    <property type="entry name" value="Gfo/Idh/MocA-like_OxRdtase_N"/>
</dbReference>
<accession>A0ABY3SJB2</accession>
<sequence>MTKVLIVGAGTMGSVHTEAYRNIPEVSWIGIADSDLERARELAALCEGEAFSSMEEAAERHADLDVIDICLPTHLHKEITIRAAGHARAVICEKPLAGNPEDAREMIHICRDRGVRLFVAHVVRFFPAYRMAKQRLQQGAFGEVGMARCSRVGPFPAGWNDWYKDRNRSGGLALDLMIHDLDFLRWCFGEPERVFAQMTPPEADRDYGLATVRFRNGTIAHVESSWAHDEFVTSYEFAGKAGVLEHDSAREVPLVVRTCSAEHERPGVAVPQSPLAVGAYEAELRHFLHCLATGEEPLVTAEDGLKAVEMACAVNRSAATGQPIYLSE</sequence>
<dbReference type="EMBL" id="CP090978">
    <property type="protein sequence ID" value="UJF33992.1"/>
    <property type="molecule type" value="Genomic_DNA"/>
</dbReference>
<dbReference type="InterPro" id="IPR051450">
    <property type="entry name" value="Gfo/Idh/MocA_Oxidoreductases"/>
</dbReference>
<evidence type="ECO:0000259" key="1">
    <source>
        <dbReference type="Pfam" id="PF01408"/>
    </source>
</evidence>